<gene>
    <name evidence="6" type="ORF">SBA1_500006</name>
</gene>
<dbReference type="InterPro" id="IPR046348">
    <property type="entry name" value="SIS_dom_sf"/>
</dbReference>
<dbReference type="EMBL" id="OMOD01000145">
    <property type="protein sequence ID" value="SPF43854.1"/>
    <property type="molecule type" value="Genomic_DNA"/>
</dbReference>
<dbReference type="SUPFAM" id="SSF53697">
    <property type="entry name" value="SIS domain"/>
    <property type="match status" value="1"/>
</dbReference>
<dbReference type="GO" id="GO:0006002">
    <property type="term" value="P:fructose 6-phosphate metabolic process"/>
    <property type="evidence" value="ECO:0007669"/>
    <property type="project" value="TreeGrafter"/>
</dbReference>
<dbReference type="CDD" id="cd05008">
    <property type="entry name" value="SIS_GlmS_GlmD_1"/>
    <property type="match status" value="1"/>
</dbReference>
<dbReference type="PROSITE" id="PS51464">
    <property type="entry name" value="SIS"/>
    <property type="match status" value="2"/>
</dbReference>
<comment type="catalytic activity">
    <reaction evidence="1">
        <text>D-fructose 6-phosphate + L-glutamine = D-glucosamine 6-phosphate + L-glutamate</text>
        <dbReference type="Rhea" id="RHEA:13237"/>
        <dbReference type="ChEBI" id="CHEBI:29985"/>
        <dbReference type="ChEBI" id="CHEBI:58359"/>
        <dbReference type="ChEBI" id="CHEBI:58725"/>
        <dbReference type="ChEBI" id="CHEBI:61527"/>
        <dbReference type="EC" id="2.6.1.16"/>
    </reaction>
</comment>
<dbReference type="PANTHER" id="PTHR10937:SF0">
    <property type="entry name" value="GLUTAMINE--FRUCTOSE-6-PHOSPHATE TRANSAMINASE (ISOMERIZING)"/>
    <property type="match status" value="1"/>
</dbReference>
<evidence type="ECO:0000313" key="6">
    <source>
        <dbReference type="EMBL" id="SPF43854.1"/>
    </source>
</evidence>
<dbReference type="GO" id="GO:0004360">
    <property type="term" value="F:glutamine-fructose-6-phosphate transaminase (isomerizing) activity"/>
    <property type="evidence" value="ECO:0007669"/>
    <property type="project" value="UniProtKB-EC"/>
</dbReference>
<protein>
    <recommendedName>
        <fullName evidence="3">Glutamine--fructose-6-phosphate aminotransferase [isomerizing]</fullName>
        <ecNumber evidence="2">2.6.1.16</ecNumber>
    </recommendedName>
</protein>
<dbReference type="Pfam" id="PF01380">
    <property type="entry name" value="SIS"/>
    <property type="match status" value="2"/>
</dbReference>
<evidence type="ECO:0000256" key="3">
    <source>
        <dbReference type="ARBA" id="ARBA00016090"/>
    </source>
</evidence>
<dbReference type="GO" id="GO:0097367">
    <property type="term" value="F:carbohydrate derivative binding"/>
    <property type="evidence" value="ECO:0007669"/>
    <property type="project" value="InterPro"/>
</dbReference>
<dbReference type="OrthoDB" id="9782098at2"/>
<dbReference type="PANTHER" id="PTHR10937">
    <property type="entry name" value="GLUCOSAMINE--FRUCTOSE-6-PHOSPHATE AMINOTRANSFERASE, ISOMERIZING"/>
    <property type="match status" value="1"/>
</dbReference>
<dbReference type="InterPro" id="IPR001347">
    <property type="entry name" value="SIS_dom"/>
</dbReference>
<evidence type="ECO:0000259" key="5">
    <source>
        <dbReference type="PROSITE" id="PS51464"/>
    </source>
</evidence>
<evidence type="ECO:0000256" key="2">
    <source>
        <dbReference type="ARBA" id="ARBA00012916"/>
    </source>
</evidence>
<reference evidence="7" key="1">
    <citation type="submission" date="2018-02" db="EMBL/GenBank/DDBJ databases">
        <authorList>
            <person name="Hausmann B."/>
        </authorList>
    </citation>
    <scope>NUCLEOTIDE SEQUENCE [LARGE SCALE GENOMIC DNA]</scope>
    <source>
        <strain evidence="7">Peat soil MAG SbA1</strain>
    </source>
</reference>
<dbReference type="GO" id="GO:0006047">
    <property type="term" value="P:UDP-N-acetylglucosamine metabolic process"/>
    <property type="evidence" value="ECO:0007669"/>
    <property type="project" value="TreeGrafter"/>
</dbReference>
<dbReference type="GO" id="GO:0006487">
    <property type="term" value="P:protein N-linked glycosylation"/>
    <property type="evidence" value="ECO:0007669"/>
    <property type="project" value="TreeGrafter"/>
</dbReference>
<dbReference type="Gene3D" id="3.40.50.10490">
    <property type="entry name" value="Glucose-6-phosphate isomerase like protein, domain 1"/>
    <property type="match status" value="2"/>
</dbReference>
<feature type="domain" description="SIS" evidence="5">
    <location>
        <begin position="205"/>
        <end position="338"/>
    </location>
</feature>
<dbReference type="AlphaFoldDB" id="A0A2U3KW01"/>
<organism evidence="6 7">
    <name type="scientific">Candidatus Sulfotelmatobacter kueseliae</name>
    <dbReference type="NCBI Taxonomy" id="2042962"/>
    <lineage>
        <taxon>Bacteria</taxon>
        <taxon>Pseudomonadati</taxon>
        <taxon>Acidobacteriota</taxon>
        <taxon>Terriglobia</taxon>
        <taxon>Terriglobales</taxon>
        <taxon>Candidatus Korobacteraceae</taxon>
        <taxon>Candidatus Sulfotelmatobacter</taxon>
    </lineage>
</organism>
<dbReference type="GO" id="GO:0005829">
    <property type="term" value="C:cytosol"/>
    <property type="evidence" value="ECO:0007669"/>
    <property type="project" value="TreeGrafter"/>
</dbReference>
<accession>A0A2U3KW01</accession>
<proteinExistence type="predicted"/>
<dbReference type="CDD" id="cd05009">
    <property type="entry name" value="SIS_GlmS_GlmD_2"/>
    <property type="match status" value="1"/>
</dbReference>
<evidence type="ECO:0000256" key="1">
    <source>
        <dbReference type="ARBA" id="ARBA00001031"/>
    </source>
</evidence>
<name>A0A2U3KW01_9BACT</name>
<dbReference type="InterPro" id="IPR035490">
    <property type="entry name" value="GlmS/FrlB_SIS"/>
</dbReference>
<keyword evidence="6" id="KW-0808">Transferase</keyword>
<dbReference type="Proteomes" id="UP000238701">
    <property type="component" value="Unassembled WGS sequence"/>
</dbReference>
<dbReference type="InterPro" id="IPR035466">
    <property type="entry name" value="GlmS/AgaS_SIS"/>
</dbReference>
<feature type="domain" description="SIS" evidence="5">
    <location>
        <begin position="39"/>
        <end position="178"/>
    </location>
</feature>
<evidence type="ECO:0000256" key="4">
    <source>
        <dbReference type="ARBA" id="ARBA00022737"/>
    </source>
</evidence>
<sequence length="349" mass="38423">MAIDLRIIEGEYLRDLLDQPQALENTLQSLDRPKELLTLAARLQRKKFQRIVLTGMGSSFHALHPLNLQLIGHGFTAIMVETSELVHYKTRFFDPKTLIVAVSQSGQSVEMLRLAEVNGKRSSVIAVTNTPDSPLGKHATAALCTHAGQEFSVSCKTYVAALMALKWLGDILCQRDARQSRRELKHAPGAVAAYLADWKDYVHQLAERLNCARHLFLVGRGASLAAVGTGALIVKESDHFHAEGMSSAAFRHGPMEMLSEETFVVVFSGDDPTRKLNHRLLADIQQEGGRAELVGETAALNCFRLADHSSSIRPILEILPIQMITLALAARVGREPGKFERATKVTTTE</sequence>
<keyword evidence="4" id="KW-0677">Repeat</keyword>
<dbReference type="EC" id="2.6.1.16" evidence="2"/>
<keyword evidence="6" id="KW-0032">Aminotransferase</keyword>
<evidence type="ECO:0000313" key="7">
    <source>
        <dbReference type="Proteomes" id="UP000238701"/>
    </source>
</evidence>